<evidence type="ECO:0000313" key="4">
    <source>
        <dbReference type="Proteomes" id="UP000031643"/>
    </source>
</evidence>
<organism evidence="3 4">
    <name type="scientific">Methyloceanibacter caenitepidi</name>
    <dbReference type="NCBI Taxonomy" id="1384459"/>
    <lineage>
        <taxon>Bacteria</taxon>
        <taxon>Pseudomonadati</taxon>
        <taxon>Pseudomonadota</taxon>
        <taxon>Alphaproteobacteria</taxon>
        <taxon>Hyphomicrobiales</taxon>
        <taxon>Hyphomicrobiaceae</taxon>
        <taxon>Methyloceanibacter</taxon>
    </lineage>
</organism>
<accession>A0A0A8K220</accession>
<dbReference type="HOGENOM" id="CLU_743555_0_0_5"/>
<gene>
    <name evidence="3" type="ORF">GL4_1489</name>
</gene>
<dbReference type="InterPro" id="IPR038454">
    <property type="entry name" value="DnaA_N_sf"/>
</dbReference>
<name>A0A0A8K220_9HYPH</name>
<dbReference type="InterPro" id="IPR024633">
    <property type="entry name" value="DnaA_N_dom"/>
</dbReference>
<proteinExistence type="predicted"/>
<dbReference type="RefSeq" id="WP_045366145.1">
    <property type="nucleotide sequence ID" value="NZ_AP014648.1"/>
</dbReference>
<evidence type="ECO:0000256" key="1">
    <source>
        <dbReference type="SAM" id="MobiDB-lite"/>
    </source>
</evidence>
<feature type="region of interest" description="Disordered" evidence="1">
    <location>
        <begin position="165"/>
        <end position="184"/>
    </location>
</feature>
<dbReference type="KEGG" id="mcg:GL4_1489"/>
<dbReference type="STRING" id="1384459.GL4_1489"/>
<dbReference type="Pfam" id="PF13730">
    <property type="entry name" value="HTH_36"/>
    <property type="match status" value="1"/>
</dbReference>
<protein>
    <recommendedName>
        <fullName evidence="2">DnaA N-terminal domain-containing protein</fullName>
    </recommendedName>
</protein>
<reference evidence="3 4" key="1">
    <citation type="submission" date="2014-09" db="EMBL/GenBank/DDBJ databases">
        <title>Genome sequencing of Methyloceanibacter caenitepidi Gela4.</title>
        <authorList>
            <person name="Takeuchi M."/>
            <person name="Susumu S."/>
            <person name="Kamagata Y."/>
            <person name="Oshima K."/>
            <person name="Hattori M."/>
            <person name="Iwasaki W."/>
        </authorList>
    </citation>
    <scope>NUCLEOTIDE SEQUENCE [LARGE SCALE GENOMIC DNA]</scope>
    <source>
        <strain evidence="3 4">Gela4</strain>
    </source>
</reference>
<feature type="compositionally biased region" description="Basic residues" evidence="1">
    <location>
        <begin position="1"/>
        <end position="10"/>
    </location>
</feature>
<evidence type="ECO:0000259" key="2">
    <source>
        <dbReference type="Pfam" id="PF11638"/>
    </source>
</evidence>
<sequence>MKQGAHKQAHIPRPETGSADMEADSAYLETARQDSGPRESRMPRSVALDFSLTKAMRQVAAVVGLHTNATGRCFLKEATIADKASLSRRTVQRALNGLVERGHLAKRSTGRALELRWCAKNDASGAPKVTHQVRQCRSRSDSQESHQMRLPGVASHINGLSNVAAAAAPDPDSGKDPGGGARKNTQGALSLLRWISTRLGVDYHHDDRALGVVRGWLDDGATEAQVRSAIERAAGRRKFEPPLWVGYFTELVQEEASRPPRSYRASGSRSPSRLAASGVLETAGAPIGQRAPEPDGPPQWLAMRAALKTAMGEDTFASWIAPLQFVCVTADGTLKLRAPSRFHADWVRRHHEQALRHAAARTQDADDVEVES</sequence>
<dbReference type="AlphaFoldDB" id="A0A0A8K220"/>
<keyword evidence="4" id="KW-1185">Reference proteome</keyword>
<dbReference type="Proteomes" id="UP000031643">
    <property type="component" value="Chromosome"/>
</dbReference>
<evidence type="ECO:0000313" key="3">
    <source>
        <dbReference type="EMBL" id="BAQ16945.1"/>
    </source>
</evidence>
<dbReference type="OrthoDB" id="7864318at2"/>
<feature type="region of interest" description="Disordered" evidence="1">
    <location>
        <begin position="1"/>
        <end position="22"/>
    </location>
</feature>
<dbReference type="Gene3D" id="3.30.300.180">
    <property type="match status" value="1"/>
</dbReference>
<dbReference type="Pfam" id="PF11638">
    <property type="entry name" value="DnaA_N"/>
    <property type="match status" value="1"/>
</dbReference>
<dbReference type="EMBL" id="AP014648">
    <property type="protein sequence ID" value="BAQ16945.1"/>
    <property type="molecule type" value="Genomic_DNA"/>
</dbReference>
<feature type="domain" description="DnaA N-terminal" evidence="2">
    <location>
        <begin position="299"/>
        <end position="359"/>
    </location>
</feature>